<feature type="compositionally biased region" description="Basic and acidic residues" evidence="1">
    <location>
        <begin position="486"/>
        <end position="497"/>
    </location>
</feature>
<feature type="region of interest" description="Disordered" evidence="1">
    <location>
        <begin position="108"/>
        <end position="148"/>
    </location>
</feature>
<feature type="region of interest" description="Disordered" evidence="1">
    <location>
        <begin position="353"/>
        <end position="419"/>
    </location>
</feature>
<feature type="compositionally biased region" description="Basic residues" evidence="1">
    <location>
        <begin position="410"/>
        <end position="419"/>
    </location>
</feature>
<feature type="compositionally biased region" description="Basic and acidic residues" evidence="1">
    <location>
        <begin position="784"/>
        <end position="798"/>
    </location>
</feature>
<name>A0A218XWL5_PUNGR</name>
<dbReference type="GO" id="GO:0045893">
    <property type="term" value="P:positive regulation of DNA-templated transcription"/>
    <property type="evidence" value="ECO:0007669"/>
    <property type="project" value="TreeGrafter"/>
</dbReference>
<protein>
    <recommendedName>
        <fullName evidence="4">COP1-interacting protein 7</fullName>
    </recommendedName>
</protein>
<dbReference type="PANTHER" id="PTHR31008:SF4">
    <property type="entry name" value="COP1-INTERACTING PROTEIN 7"/>
    <property type="match status" value="1"/>
</dbReference>
<reference evidence="3" key="1">
    <citation type="journal article" date="2017" name="Plant J.">
        <title>The pomegranate (Punica granatum L.) genome and the genomics of punicalagin biosynthesis.</title>
        <authorList>
            <person name="Qin G."/>
            <person name="Xu C."/>
            <person name="Ming R."/>
            <person name="Tang H."/>
            <person name="Guyot R."/>
            <person name="Kramer E.M."/>
            <person name="Hu Y."/>
            <person name="Yi X."/>
            <person name="Qi Y."/>
            <person name="Xu X."/>
            <person name="Gao Z."/>
            <person name="Pan H."/>
            <person name="Jian J."/>
            <person name="Tian Y."/>
            <person name="Yue Z."/>
            <person name="Xu Y."/>
        </authorList>
    </citation>
    <scope>NUCLEOTIDE SEQUENCE [LARGE SCALE GENOMIC DNA]</scope>
    <source>
        <strain evidence="3">cv. Dabenzi</strain>
    </source>
</reference>
<organism evidence="2 3">
    <name type="scientific">Punica granatum</name>
    <name type="common">Pomegranate</name>
    <dbReference type="NCBI Taxonomy" id="22663"/>
    <lineage>
        <taxon>Eukaryota</taxon>
        <taxon>Viridiplantae</taxon>
        <taxon>Streptophyta</taxon>
        <taxon>Embryophyta</taxon>
        <taxon>Tracheophyta</taxon>
        <taxon>Spermatophyta</taxon>
        <taxon>Magnoliopsida</taxon>
        <taxon>eudicotyledons</taxon>
        <taxon>Gunneridae</taxon>
        <taxon>Pentapetalae</taxon>
        <taxon>rosids</taxon>
        <taxon>malvids</taxon>
        <taxon>Myrtales</taxon>
        <taxon>Lythraceae</taxon>
        <taxon>Punica</taxon>
    </lineage>
</organism>
<feature type="compositionally biased region" description="Acidic residues" evidence="1">
    <location>
        <begin position="383"/>
        <end position="393"/>
    </location>
</feature>
<sequence length="1167" mass="129006">MDSVTRLDYALFQLTPTRTRCDLVILSGKANEKLASGLLEPFLSHLKCAKDQISKGGYSITLRSDAPWFTKATLERFVRFVSTPEVLERFVTLEREIAQIEKSIQSNELPNNDAAADPEGKSMLGEGSSKKSSTFSFPKDGSADSDNVLEENSKVRLQRVLETRRAVLHKEQAMAYARALVAGFELDYIDDLISFADAFGAYRLREACVNFINLCQEKSEDRLWIDEIAAMKAFSRPDLPYLGTSGIILAGEDNDRGSQMMNLQDGGPSLGQRNGSMDTSITDSTMSHGSFDASQVPTVPTDGRAQMPFTWPNHLPQYMNNFQGPIFPQVPPYQQGYPFPGVQVPSSHYLRWPPNLDSDAQSYKSSSRSKKKHSHEKFSKTLEEEEEEEEEGSSTEASDSSRLNRNVQNGKKHGKKSSRKVVIRNINYIASERDIGEKIGSSEGSSSDDDDFKHQVEKAVESLHSRRKSSSSSNHQKKRESKHHRHEGEMAGEDNKTGRANNSEAEIKSSPWDAFQSLLMRDEEPAKFQEEKLVQEKSKGGSLFAHEVESGILKPPAVSDDSFIIRENDVGAVGSAEVEELGASQSDRPIVKKRGSELEDSLFVNRVEGSGTFYSPSSDFAAVASSTVKVQREGDWFIRSQANDSANRGESFDLRPVFADSSFGGGISQVDMKRDKFLADDSFMIKGRAASGDQESGSRLMADISIVPEIVETKNTQKESHERNFEPDDLYMMLDRNVDMESAGATWTPEMVYENNVPLNDVSRRQSDVETVDGDETKLPPNGMREKSGKISTKEGKSKPVNAFLGRNRLDMTSRTKKPTSGSRVPAPKNKAEKDEENRRRKEELLIQRQKRIAERSANNGRKPVAPKKSSSENKLSKTSTEHIRPTKLSPSQEAQKPPKPVLRNSTIERLSAARNTKKVSSTDLKSAEPIRATSKASKTSTADDKKLSSKKTEPPKKKVGPQSTGGASQSKPEVQAKNKSLEAVDVSVTHPAPPSEEDFKDIKVLESTPIEDNGGTTEQVAPKDTLDNGSSNVNVPETNSTLPVVHKKAKSVQFKTDPEVTFMPSPMPDVQSEYVQEVTLHSVPSPENLSLEYSATCGEGATEAAIPQISGTEIEVSTPPPSDEMTLEEPVHSRKKWNSEEKSPKTTKGFRKLLSFGRKSLISLKT</sequence>
<feature type="compositionally biased region" description="Basic and acidic residues" evidence="1">
    <location>
        <begin position="942"/>
        <end position="957"/>
    </location>
</feature>
<accession>A0A218XWL5</accession>
<feature type="compositionally biased region" description="Polar residues" evidence="1">
    <location>
        <begin position="1028"/>
        <end position="1043"/>
    </location>
</feature>
<dbReference type="PANTHER" id="PTHR31008">
    <property type="entry name" value="COP1-INTERACTING PROTEIN-RELATED"/>
    <property type="match status" value="1"/>
</dbReference>
<feature type="compositionally biased region" description="Basic residues" evidence="1">
    <location>
        <begin position="465"/>
        <end position="485"/>
    </location>
</feature>
<comment type="caution">
    <text evidence="2">The sequence shown here is derived from an EMBL/GenBank/DDBJ whole genome shotgun (WGS) entry which is preliminary data.</text>
</comment>
<feature type="region of interest" description="Disordered" evidence="1">
    <location>
        <begin position="1112"/>
        <end position="1151"/>
    </location>
</feature>
<dbReference type="AlphaFoldDB" id="A0A218XWL5"/>
<feature type="compositionally biased region" description="Basic and acidic residues" evidence="1">
    <location>
        <begin position="830"/>
        <end position="846"/>
    </location>
</feature>
<feature type="region of interest" description="Disordered" evidence="1">
    <location>
        <begin position="459"/>
        <end position="512"/>
    </location>
</feature>
<dbReference type="GO" id="GO:0009416">
    <property type="term" value="P:response to light stimulus"/>
    <property type="evidence" value="ECO:0007669"/>
    <property type="project" value="TreeGrafter"/>
</dbReference>
<evidence type="ECO:0000313" key="3">
    <source>
        <dbReference type="Proteomes" id="UP000197138"/>
    </source>
</evidence>
<proteinExistence type="predicted"/>
<evidence type="ECO:0008006" key="4">
    <source>
        <dbReference type="Google" id="ProtNLM"/>
    </source>
</evidence>
<feature type="region of interest" description="Disordered" evidence="1">
    <location>
        <begin position="758"/>
        <end position="1045"/>
    </location>
</feature>
<evidence type="ECO:0000256" key="1">
    <source>
        <dbReference type="SAM" id="MobiDB-lite"/>
    </source>
</evidence>
<dbReference type="Proteomes" id="UP000197138">
    <property type="component" value="Unassembled WGS sequence"/>
</dbReference>
<feature type="compositionally biased region" description="Polar residues" evidence="1">
    <location>
        <begin position="394"/>
        <end position="409"/>
    </location>
</feature>
<dbReference type="EMBL" id="MTKT01000790">
    <property type="protein sequence ID" value="OWM88672.1"/>
    <property type="molecule type" value="Genomic_DNA"/>
</dbReference>
<gene>
    <name evidence="2" type="ORF">CDL15_Pgr002439</name>
</gene>
<feature type="compositionally biased region" description="Basic and acidic residues" evidence="1">
    <location>
        <begin position="1130"/>
        <end position="1145"/>
    </location>
</feature>
<feature type="compositionally biased region" description="Basic and acidic residues" evidence="1">
    <location>
        <begin position="870"/>
        <end position="885"/>
    </location>
</feature>
<feature type="compositionally biased region" description="Polar residues" evidence="1">
    <location>
        <begin position="962"/>
        <end position="973"/>
    </location>
</feature>
<evidence type="ECO:0000313" key="2">
    <source>
        <dbReference type="EMBL" id="OWM88672.1"/>
    </source>
</evidence>